<protein>
    <recommendedName>
        <fullName evidence="4">Chlorophyll a-b binding protein, chloroplastic</fullName>
    </recommendedName>
</protein>
<keyword evidence="1" id="KW-0732">Signal</keyword>
<evidence type="ECO:0008006" key="4">
    <source>
        <dbReference type="Google" id="ProtNLM"/>
    </source>
</evidence>
<feature type="non-terminal residue" evidence="2">
    <location>
        <position position="51"/>
    </location>
</feature>
<gene>
    <name evidence="2" type="ORF">KI387_002719</name>
</gene>
<feature type="non-terminal residue" evidence="2">
    <location>
        <position position="1"/>
    </location>
</feature>
<proteinExistence type="predicted"/>
<sequence length="51" mass="5637">IRQFRGMNKVVEIMFAAVFMLGGKVQGADPNLLTDFDSPINGEKVDGNFFT</sequence>
<dbReference type="EMBL" id="JAHRHJ020000001">
    <property type="protein sequence ID" value="KAH9330611.1"/>
    <property type="molecule type" value="Genomic_DNA"/>
</dbReference>
<accession>A0AA38GXX5</accession>
<feature type="chain" id="PRO_5041356655" description="Chlorophyll a-b binding protein, chloroplastic" evidence="1">
    <location>
        <begin position="28"/>
        <end position="51"/>
    </location>
</feature>
<name>A0AA38GXX5_TAXCH</name>
<dbReference type="Proteomes" id="UP000824469">
    <property type="component" value="Unassembled WGS sequence"/>
</dbReference>
<evidence type="ECO:0000313" key="2">
    <source>
        <dbReference type="EMBL" id="KAH9330611.1"/>
    </source>
</evidence>
<reference evidence="2 3" key="1">
    <citation type="journal article" date="2021" name="Nat. Plants">
        <title>The Taxus genome provides insights into paclitaxel biosynthesis.</title>
        <authorList>
            <person name="Xiong X."/>
            <person name="Gou J."/>
            <person name="Liao Q."/>
            <person name="Li Y."/>
            <person name="Zhou Q."/>
            <person name="Bi G."/>
            <person name="Li C."/>
            <person name="Du R."/>
            <person name="Wang X."/>
            <person name="Sun T."/>
            <person name="Guo L."/>
            <person name="Liang H."/>
            <person name="Lu P."/>
            <person name="Wu Y."/>
            <person name="Zhang Z."/>
            <person name="Ro D.K."/>
            <person name="Shang Y."/>
            <person name="Huang S."/>
            <person name="Yan J."/>
        </authorList>
    </citation>
    <scope>NUCLEOTIDE SEQUENCE [LARGE SCALE GENOMIC DNA]</scope>
    <source>
        <strain evidence="2">Ta-2019</strain>
    </source>
</reference>
<comment type="caution">
    <text evidence="2">The sequence shown here is derived from an EMBL/GenBank/DDBJ whole genome shotgun (WGS) entry which is preliminary data.</text>
</comment>
<feature type="signal peptide" evidence="1">
    <location>
        <begin position="1"/>
        <end position="27"/>
    </location>
</feature>
<evidence type="ECO:0000313" key="3">
    <source>
        <dbReference type="Proteomes" id="UP000824469"/>
    </source>
</evidence>
<dbReference type="AlphaFoldDB" id="A0AA38GXX5"/>
<organism evidence="2 3">
    <name type="scientific">Taxus chinensis</name>
    <name type="common">Chinese yew</name>
    <name type="synonym">Taxus wallichiana var. chinensis</name>
    <dbReference type="NCBI Taxonomy" id="29808"/>
    <lineage>
        <taxon>Eukaryota</taxon>
        <taxon>Viridiplantae</taxon>
        <taxon>Streptophyta</taxon>
        <taxon>Embryophyta</taxon>
        <taxon>Tracheophyta</taxon>
        <taxon>Spermatophyta</taxon>
        <taxon>Pinopsida</taxon>
        <taxon>Pinidae</taxon>
        <taxon>Conifers II</taxon>
        <taxon>Cupressales</taxon>
        <taxon>Taxaceae</taxon>
        <taxon>Taxus</taxon>
    </lineage>
</organism>
<evidence type="ECO:0000256" key="1">
    <source>
        <dbReference type="SAM" id="SignalP"/>
    </source>
</evidence>
<keyword evidence="3" id="KW-1185">Reference proteome</keyword>